<protein>
    <submittedName>
        <fullName evidence="4">Acetyltransferase (GNAT) family protein</fullName>
    </submittedName>
</protein>
<reference evidence="4 5" key="1">
    <citation type="journal article" date="2015" name="Stand. Genomic Sci.">
        <title>Genomic Encyclopedia of Bacterial and Archaeal Type Strains, Phase III: the genomes of soil and plant-associated and newly described type strains.</title>
        <authorList>
            <person name="Whitman W.B."/>
            <person name="Woyke T."/>
            <person name="Klenk H.P."/>
            <person name="Zhou Y."/>
            <person name="Lilburn T.G."/>
            <person name="Beck B.J."/>
            <person name="De Vos P."/>
            <person name="Vandamme P."/>
            <person name="Eisen J.A."/>
            <person name="Garrity G."/>
            <person name="Hugenholtz P."/>
            <person name="Kyrpides N.C."/>
        </authorList>
    </citation>
    <scope>NUCLEOTIDE SEQUENCE [LARGE SCALE GENOMIC DNA]</scope>
    <source>
        <strain evidence="4 5">CV2</strain>
    </source>
</reference>
<dbReference type="PANTHER" id="PTHR10545">
    <property type="entry name" value="DIAMINE N-ACETYLTRANSFERASE"/>
    <property type="match status" value="1"/>
</dbReference>
<evidence type="ECO:0000259" key="3">
    <source>
        <dbReference type="PROSITE" id="PS51186"/>
    </source>
</evidence>
<dbReference type="GO" id="GO:0008080">
    <property type="term" value="F:N-acetyltransferase activity"/>
    <property type="evidence" value="ECO:0007669"/>
    <property type="project" value="TreeGrafter"/>
</dbReference>
<feature type="domain" description="N-acetyltransferase" evidence="3">
    <location>
        <begin position="2"/>
        <end position="147"/>
    </location>
</feature>
<name>A0A4Q7LXS1_9MICO</name>
<dbReference type="RefSeq" id="WP_157985489.1">
    <property type="nucleotide sequence ID" value="NZ_SGWW01000001.1"/>
</dbReference>
<dbReference type="AlphaFoldDB" id="A0A4Q7LXS1"/>
<dbReference type="InterPro" id="IPR000182">
    <property type="entry name" value="GNAT_dom"/>
</dbReference>
<gene>
    <name evidence="4" type="ORF">EV141_0564</name>
</gene>
<dbReference type="Proteomes" id="UP000293519">
    <property type="component" value="Unassembled WGS sequence"/>
</dbReference>
<dbReference type="OrthoDB" id="9805924at2"/>
<dbReference type="Gene3D" id="3.40.630.30">
    <property type="match status" value="1"/>
</dbReference>
<keyword evidence="1 4" id="KW-0808">Transferase</keyword>
<dbReference type="Pfam" id="PF00583">
    <property type="entry name" value="Acetyltransf_1"/>
    <property type="match status" value="1"/>
</dbReference>
<evidence type="ECO:0000313" key="4">
    <source>
        <dbReference type="EMBL" id="RZS59343.1"/>
    </source>
</evidence>
<dbReference type="InterPro" id="IPR051016">
    <property type="entry name" value="Diverse_Substrate_AcTransf"/>
</dbReference>
<dbReference type="PROSITE" id="PS51186">
    <property type="entry name" value="GNAT"/>
    <property type="match status" value="1"/>
</dbReference>
<dbReference type="PANTHER" id="PTHR10545:SF42">
    <property type="entry name" value="ACETYLTRANSFERASE"/>
    <property type="match status" value="1"/>
</dbReference>
<organism evidence="4 5">
    <name type="scientific">Microcella putealis</name>
    <dbReference type="NCBI Taxonomy" id="337005"/>
    <lineage>
        <taxon>Bacteria</taxon>
        <taxon>Bacillati</taxon>
        <taxon>Actinomycetota</taxon>
        <taxon>Actinomycetes</taxon>
        <taxon>Micrococcales</taxon>
        <taxon>Microbacteriaceae</taxon>
        <taxon>Microcella</taxon>
    </lineage>
</organism>
<dbReference type="InterPro" id="IPR016181">
    <property type="entry name" value="Acyl_CoA_acyltransferase"/>
</dbReference>
<accession>A0A4Q7LXS1</accession>
<evidence type="ECO:0000256" key="2">
    <source>
        <dbReference type="ARBA" id="ARBA00023315"/>
    </source>
</evidence>
<dbReference type="CDD" id="cd04301">
    <property type="entry name" value="NAT_SF"/>
    <property type="match status" value="1"/>
</dbReference>
<proteinExistence type="predicted"/>
<dbReference type="SUPFAM" id="SSF55729">
    <property type="entry name" value="Acyl-CoA N-acyltransferases (Nat)"/>
    <property type="match status" value="1"/>
</dbReference>
<keyword evidence="5" id="KW-1185">Reference proteome</keyword>
<evidence type="ECO:0000313" key="5">
    <source>
        <dbReference type="Proteomes" id="UP000293519"/>
    </source>
</evidence>
<comment type="caution">
    <text evidence="4">The sequence shown here is derived from an EMBL/GenBank/DDBJ whole genome shotgun (WGS) entry which is preliminary data.</text>
</comment>
<evidence type="ECO:0000256" key="1">
    <source>
        <dbReference type="ARBA" id="ARBA00022679"/>
    </source>
</evidence>
<dbReference type="EMBL" id="SGWW01000001">
    <property type="protein sequence ID" value="RZS59343.1"/>
    <property type="molecule type" value="Genomic_DNA"/>
</dbReference>
<sequence>MLTVRFAADGDEARWRELFTAYGVFYETAFDRPVLDGVWRWIRDPEHPLICFLAEDARGRVIGFAHVREQSDTFTAGHGWYLDDLYTDENARGTGAGTALIDAIAAHAAAHGGGTLRWITAADNERAQRVYDRLAERTTWVTYEKEV</sequence>
<keyword evidence="2" id="KW-0012">Acyltransferase</keyword>